<protein>
    <submittedName>
        <fullName evidence="1">Uncharacterized protein</fullName>
    </submittedName>
</protein>
<gene>
    <name evidence="1" type="ORF">UE46_07465</name>
</gene>
<evidence type="ECO:0000313" key="1">
    <source>
        <dbReference type="EMBL" id="AQY50893.1"/>
    </source>
</evidence>
<dbReference type="Proteomes" id="UP000223060">
    <property type="component" value="Chromosome"/>
</dbReference>
<name>A0A1S7FU13_9LIST</name>
<sequence>MSMVMINSIIESLLKGHGYSTLKECSKDTSGEKDFFLVEDESLDVFNFDDIIEKEISCGCDVPCSVDSLLYKDGILHIIEFKNTIVSGRSKKRDIKLKIYETILFFVKEFSLTTNDMNNIKFILVCLNEEIPTHRGVSRADLSVRIPKWLKFIHEYTGIEPMVHSPKMFLEYLNLRN</sequence>
<evidence type="ECO:0000313" key="2">
    <source>
        <dbReference type="Proteomes" id="UP000223060"/>
    </source>
</evidence>
<dbReference type="EMBL" id="CP011102">
    <property type="protein sequence ID" value="AQY50893.1"/>
    <property type="molecule type" value="Genomic_DNA"/>
</dbReference>
<accession>A0A1S7FU13</accession>
<dbReference type="KEGG" id="lwi:UE46_07465"/>
<dbReference type="AlphaFoldDB" id="A0A1S7FU13"/>
<proteinExistence type="predicted"/>
<organism evidence="1 2">
    <name type="scientific">Listeria weihenstephanensis</name>
    <dbReference type="NCBI Taxonomy" id="1006155"/>
    <lineage>
        <taxon>Bacteria</taxon>
        <taxon>Bacillati</taxon>
        <taxon>Bacillota</taxon>
        <taxon>Bacilli</taxon>
        <taxon>Bacillales</taxon>
        <taxon>Listeriaceae</taxon>
        <taxon>Listeria</taxon>
    </lineage>
</organism>
<keyword evidence="2" id="KW-1185">Reference proteome</keyword>
<reference evidence="2" key="1">
    <citation type="submission" date="2015-03" db="EMBL/GenBank/DDBJ databases">
        <authorList>
            <person name="Ferrari E."/>
            <person name="Walter M.C."/>
            <person name="Huptas C."/>
            <person name="Scherer S."/>
            <person name="Mueller-Herbst S."/>
        </authorList>
    </citation>
    <scope>NUCLEOTIDE SEQUENCE [LARGE SCALE GENOMIC DNA]</scope>
    <source>
        <strain evidence="2">LWP01</strain>
    </source>
</reference>